<feature type="transmembrane region" description="Helical" evidence="7">
    <location>
        <begin position="225"/>
        <end position="246"/>
    </location>
</feature>
<dbReference type="EMBL" id="JADOES010000002">
    <property type="protein sequence ID" value="MBT9314022.1"/>
    <property type="molecule type" value="Genomic_DNA"/>
</dbReference>
<dbReference type="InterPro" id="IPR049142">
    <property type="entry name" value="MS_channel_1st"/>
</dbReference>
<evidence type="ECO:0000259" key="10">
    <source>
        <dbReference type="Pfam" id="PF21088"/>
    </source>
</evidence>
<keyword evidence="5 7" id="KW-1133">Transmembrane helix</keyword>
<protein>
    <submittedName>
        <fullName evidence="11">Mechanosensitive ion channel</fullName>
    </submittedName>
</protein>
<comment type="caution">
    <text evidence="11">The sequence shown here is derived from an EMBL/GenBank/DDBJ whole genome shotgun (WGS) entry which is preliminary data.</text>
</comment>
<dbReference type="Pfam" id="PF00924">
    <property type="entry name" value="MS_channel_2nd"/>
    <property type="match status" value="1"/>
</dbReference>
<dbReference type="Pfam" id="PF21088">
    <property type="entry name" value="MS_channel_1st"/>
    <property type="match status" value="1"/>
</dbReference>
<dbReference type="InterPro" id="IPR023408">
    <property type="entry name" value="MscS_beta-dom_sf"/>
</dbReference>
<feature type="domain" description="Mechanosensitive ion channel MscS" evidence="8">
    <location>
        <begin position="271"/>
        <end position="334"/>
    </location>
</feature>
<dbReference type="InterPro" id="IPR011066">
    <property type="entry name" value="MscS_channel_C_sf"/>
</dbReference>
<dbReference type="AlphaFoldDB" id="A0A947GHG1"/>
<feature type="transmembrane region" description="Helical" evidence="7">
    <location>
        <begin position="79"/>
        <end position="100"/>
    </location>
</feature>
<dbReference type="GO" id="GO:0055085">
    <property type="term" value="P:transmembrane transport"/>
    <property type="evidence" value="ECO:0007669"/>
    <property type="project" value="InterPro"/>
</dbReference>
<gene>
    <name evidence="11" type="ORF">IXB50_01110</name>
</gene>
<evidence type="ECO:0000313" key="12">
    <source>
        <dbReference type="Proteomes" id="UP000717364"/>
    </source>
</evidence>
<evidence type="ECO:0000256" key="5">
    <source>
        <dbReference type="ARBA" id="ARBA00022989"/>
    </source>
</evidence>
<sequence>MADSTNLPISYLWDELLKVSIFFQRPVIQRQFVTVVITTLLAWAISRWIWFQLRQRYPQLNIDENCNQRLEWKQYSLALIHYLSTPTVILGAVSIVTLLFEQGGWFAGYLTDSLNIIGSFWFYRLFVGSLFTFLPIPFVKRVRLLFLGPLFCIYAICRILSWFFNLRELAQVNVLNLFGEPILLKSLFISILGLYFWNIGVFLFENLLLTIFQNQGFQNSRIRQVVSLLLRYFLIGLGTVIIFGYVGVSPTAVAAISGGLSVGLGFGLKEVISNFVSGIWLLFEGALKPGDIIKINGDISKVMRLGVRATTVQVVKDNSEEIIPNQIFFTQNVSTLTGSNNLVFLSLVVGADYDCSPPKVIEVLLSVAHDHPQVLETPPPSAFALNFGDSSIDYELKFCIADPLMFKVVTSELICAVWQAFTDHGIEIPYPQRDLRIRSDSLKLSSTP</sequence>
<evidence type="ECO:0000259" key="9">
    <source>
        <dbReference type="Pfam" id="PF21082"/>
    </source>
</evidence>
<comment type="subcellular location">
    <subcellularLocation>
        <location evidence="1">Cell membrane</location>
        <topology evidence="1">Multi-pass membrane protein</topology>
    </subcellularLocation>
</comment>
<reference evidence="11" key="1">
    <citation type="submission" date="2020-11" db="EMBL/GenBank/DDBJ databases">
        <authorList>
            <person name="Konstantinou D."/>
            <person name="Gkelis S."/>
            <person name="Popin R."/>
            <person name="Fewer D."/>
            <person name="Sivonen K."/>
        </authorList>
    </citation>
    <scope>NUCLEOTIDE SEQUENCE</scope>
    <source>
        <strain evidence="11">TAU-MAC 1115</strain>
    </source>
</reference>
<dbReference type="InterPro" id="IPR010920">
    <property type="entry name" value="LSM_dom_sf"/>
</dbReference>
<keyword evidence="12" id="KW-1185">Reference proteome</keyword>
<evidence type="ECO:0000256" key="6">
    <source>
        <dbReference type="ARBA" id="ARBA00023136"/>
    </source>
</evidence>
<reference evidence="11" key="2">
    <citation type="journal article" date="2021" name="Mar. Drugs">
        <title>Genome Reduction and Secondary Metabolism of the Marine Sponge-Associated Cyanobacterium Leptothoe.</title>
        <authorList>
            <person name="Konstantinou D."/>
            <person name="Popin R.V."/>
            <person name="Fewer D.P."/>
            <person name="Sivonen K."/>
            <person name="Gkelis S."/>
        </authorList>
    </citation>
    <scope>NUCLEOTIDE SEQUENCE</scope>
    <source>
        <strain evidence="11">TAU-MAC 1115</strain>
    </source>
</reference>
<dbReference type="Gene3D" id="3.30.70.100">
    <property type="match status" value="1"/>
</dbReference>
<evidence type="ECO:0000256" key="3">
    <source>
        <dbReference type="ARBA" id="ARBA00022475"/>
    </source>
</evidence>
<dbReference type="GO" id="GO:0005886">
    <property type="term" value="C:plasma membrane"/>
    <property type="evidence" value="ECO:0007669"/>
    <property type="project" value="UniProtKB-SubCell"/>
</dbReference>
<dbReference type="SUPFAM" id="SSF82861">
    <property type="entry name" value="Mechanosensitive channel protein MscS (YggB), transmembrane region"/>
    <property type="match status" value="1"/>
</dbReference>
<feature type="domain" description="Mechanosensitive ion channel transmembrane helices 2/3" evidence="10">
    <location>
        <begin position="229"/>
        <end position="269"/>
    </location>
</feature>
<dbReference type="SUPFAM" id="SSF82689">
    <property type="entry name" value="Mechanosensitive channel protein MscS (YggB), C-terminal domain"/>
    <property type="match status" value="1"/>
</dbReference>
<dbReference type="PANTHER" id="PTHR30347:SF1">
    <property type="entry name" value="MECHANOSENSITIVE CHANNEL MSCK"/>
    <property type="match status" value="1"/>
</dbReference>
<keyword evidence="3" id="KW-1003">Cell membrane</keyword>
<dbReference type="InterPro" id="IPR006685">
    <property type="entry name" value="MscS_channel_2nd"/>
</dbReference>
<organism evidence="11 12">
    <name type="scientific">Leptothoe spongobia TAU-MAC 1115</name>
    <dbReference type="NCBI Taxonomy" id="1967444"/>
    <lineage>
        <taxon>Bacteria</taxon>
        <taxon>Bacillati</taxon>
        <taxon>Cyanobacteriota</taxon>
        <taxon>Cyanophyceae</taxon>
        <taxon>Nodosilineales</taxon>
        <taxon>Cymatolegaceae</taxon>
        <taxon>Leptothoe</taxon>
        <taxon>Leptothoe spongobia</taxon>
    </lineage>
</organism>
<dbReference type="Proteomes" id="UP000717364">
    <property type="component" value="Unassembled WGS sequence"/>
</dbReference>
<proteinExistence type="inferred from homology"/>
<evidence type="ECO:0000256" key="7">
    <source>
        <dbReference type="SAM" id="Phobius"/>
    </source>
</evidence>
<keyword evidence="4 7" id="KW-0812">Transmembrane</keyword>
<dbReference type="SUPFAM" id="SSF50182">
    <property type="entry name" value="Sm-like ribonucleoproteins"/>
    <property type="match status" value="1"/>
</dbReference>
<feature type="transmembrane region" description="Helical" evidence="7">
    <location>
        <begin position="120"/>
        <end position="139"/>
    </location>
</feature>
<dbReference type="InterPro" id="IPR011014">
    <property type="entry name" value="MscS_channel_TM-2"/>
</dbReference>
<evidence type="ECO:0000313" key="11">
    <source>
        <dbReference type="EMBL" id="MBT9314022.1"/>
    </source>
</evidence>
<feature type="domain" description="Mechanosensitive ion channel MscS C-terminal" evidence="9">
    <location>
        <begin position="347"/>
        <end position="428"/>
    </location>
</feature>
<dbReference type="Gene3D" id="2.30.30.60">
    <property type="match status" value="1"/>
</dbReference>
<evidence type="ECO:0000256" key="1">
    <source>
        <dbReference type="ARBA" id="ARBA00004651"/>
    </source>
</evidence>
<comment type="similarity">
    <text evidence="2">Belongs to the MscS (TC 1.A.23) family.</text>
</comment>
<dbReference type="Pfam" id="PF21082">
    <property type="entry name" value="MS_channel_3rd"/>
    <property type="match status" value="1"/>
</dbReference>
<evidence type="ECO:0000259" key="8">
    <source>
        <dbReference type="Pfam" id="PF00924"/>
    </source>
</evidence>
<dbReference type="InterPro" id="IPR049278">
    <property type="entry name" value="MS_channel_C"/>
</dbReference>
<dbReference type="InterPro" id="IPR052702">
    <property type="entry name" value="MscS-like_channel"/>
</dbReference>
<dbReference type="Gene3D" id="1.10.287.1260">
    <property type="match status" value="1"/>
</dbReference>
<dbReference type="RefSeq" id="WP_215607097.1">
    <property type="nucleotide sequence ID" value="NZ_JADOES010000002.1"/>
</dbReference>
<evidence type="ECO:0000256" key="2">
    <source>
        <dbReference type="ARBA" id="ARBA00008017"/>
    </source>
</evidence>
<accession>A0A947GHG1</accession>
<evidence type="ECO:0000256" key="4">
    <source>
        <dbReference type="ARBA" id="ARBA00022692"/>
    </source>
</evidence>
<feature type="transmembrane region" description="Helical" evidence="7">
    <location>
        <begin position="184"/>
        <end position="204"/>
    </location>
</feature>
<feature type="transmembrane region" description="Helical" evidence="7">
    <location>
        <begin position="32"/>
        <end position="50"/>
    </location>
</feature>
<name>A0A947GHG1_9CYAN</name>
<keyword evidence="6 7" id="KW-0472">Membrane</keyword>
<dbReference type="PANTHER" id="PTHR30347">
    <property type="entry name" value="POTASSIUM CHANNEL RELATED"/>
    <property type="match status" value="1"/>
</dbReference>
<feature type="transmembrane region" description="Helical" evidence="7">
    <location>
        <begin position="144"/>
        <end position="164"/>
    </location>
</feature>